<organism evidence="3 4">
    <name type="scientific">Dunaliella salina</name>
    <name type="common">Green alga</name>
    <name type="synonym">Protococcus salinus</name>
    <dbReference type="NCBI Taxonomy" id="3046"/>
    <lineage>
        <taxon>Eukaryota</taxon>
        <taxon>Viridiplantae</taxon>
        <taxon>Chlorophyta</taxon>
        <taxon>core chlorophytes</taxon>
        <taxon>Chlorophyceae</taxon>
        <taxon>CS clade</taxon>
        <taxon>Chlamydomonadales</taxon>
        <taxon>Dunaliellaceae</taxon>
        <taxon>Dunaliella</taxon>
    </lineage>
</organism>
<dbReference type="Proteomes" id="UP000815325">
    <property type="component" value="Unassembled WGS sequence"/>
</dbReference>
<evidence type="ECO:0000256" key="2">
    <source>
        <dbReference type="SAM" id="MobiDB-lite"/>
    </source>
</evidence>
<feature type="compositionally biased region" description="Polar residues" evidence="2">
    <location>
        <begin position="1"/>
        <end position="13"/>
    </location>
</feature>
<dbReference type="EMBL" id="MU070452">
    <property type="protein sequence ID" value="KAF5827666.1"/>
    <property type="molecule type" value="Genomic_DNA"/>
</dbReference>
<feature type="compositionally biased region" description="Basic residues" evidence="2">
    <location>
        <begin position="456"/>
        <end position="473"/>
    </location>
</feature>
<reference evidence="3" key="1">
    <citation type="submission" date="2017-08" db="EMBL/GenBank/DDBJ databases">
        <authorList>
            <person name="Polle J.E."/>
            <person name="Barry K."/>
            <person name="Cushman J."/>
            <person name="Schmutz J."/>
            <person name="Tran D."/>
            <person name="Hathwaick L.T."/>
            <person name="Yim W.C."/>
            <person name="Jenkins J."/>
            <person name="Mckie-Krisberg Z.M."/>
            <person name="Prochnik S."/>
            <person name="Lindquist E."/>
            <person name="Dockter R.B."/>
            <person name="Adam C."/>
            <person name="Molina H."/>
            <person name="Bunkerborg J."/>
            <person name="Jin E."/>
            <person name="Buchheim M."/>
            <person name="Magnuson J."/>
        </authorList>
    </citation>
    <scope>NUCLEOTIDE SEQUENCE</scope>
    <source>
        <strain evidence="3">CCAP 19/18</strain>
    </source>
</reference>
<evidence type="ECO:0000256" key="1">
    <source>
        <dbReference type="SAM" id="Coils"/>
    </source>
</evidence>
<feature type="region of interest" description="Disordered" evidence="2">
    <location>
        <begin position="431"/>
        <end position="514"/>
    </location>
</feature>
<proteinExistence type="predicted"/>
<evidence type="ECO:0000313" key="4">
    <source>
        <dbReference type="Proteomes" id="UP000815325"/>
    </source>
</evidence>
<name>A0ABQ7FZ94_DUNSA</name>
<keyword evidence="1" id="KW-0175">Coiled coil</keyword>
<gene>
    <name evidence="3" type="ORF">DUNSADRAFT_268</name>
</gene>
<keyword evidence="4" id="KW-1185">Reference proteome</keyword>
<sequence length="514" mass="55485">MLLGPSTNLQVPNTLIDAESAGLPAAPPSEQQSSKPKLQPAYRPPQHSSSDHHPLSHTSSPSPTPQTPNRPNLLPPVQGVSGLSTPVHPKQTNRSASQQARSSPSGHKDAHHGHKDAQDAHHAQRGQQPPPTQQPQDDAPSHDQDQSRQAPSGDPSPSTTQYAHHAFIPKPRTQSAFMRRHQAAHPTPAQRMKMTGPKGSVSARTRRTAPLATFYENGGAGSGLSGTGDSWTHVSSMGDLEALDTILDTLEPDSFPGPPIDEPDMETILARARQEQLEAERQAQEQQQQQQLLLQQQRKELQQKQVLEGSAPPDPSTLRATAVVPVPILPKLARMYISSKQAGAAKAPPPPPPTAHWLVHSRPHPSPQAAPSYDTLCNQIRDVQRQYTCGTVRGHASVSDFDHEPGRPPRINPNIGMYISGLDGPALDEVAQAQGLPPGLERSRPSFVAMQQSKASSRRARSRSPGGRRRSRKASFDQYPYRPDHSGSPGPWAEGAIQSTGNGLLDGNESPYSD</sequence>
<feature type="compositionally biased region" description="Polar residues" evidence="2">
    <location>
        <begin position="147"/>
        <end position="162"/>
    </location>
</feature>
<feature type="compositionally biased region" description="Low complexity" evidence="2">
    <location>
        <begin position="94"/>
        <end position="103"/>
    </location>
</feature>
<feature type="coiled-coil region" evidence="1">
    <location>
        <begin position="269"/>
        <end position="304"/>
    </location>
</feature>
<accession>A0ABQ7FZ94</accession>
<protein>
    <submittedName>
        <fullName evidence="3">Uncharacterized protein</fullName>
    </submittedName>
</protein>
<comment type="caution">
    <text evidence="3">The sequence shown here is derived from an EMBL/GenBank/DDBJ whole genome shotgun (WGS) entry which is preliminary data.</text>
</comment>
<feature type="region of interest" description="Disordered" evidence="2">
    <location>
        <begin position="1"/>
        <end position="204"/>
    </location>
</feature>
<evidence type="ECO:0000313" key="3">
    <source>
        <dbReference type="EMBL" id="KAF5827666.1"/>
    </source>
</evidence>